<dbReference type="Gene3D" id="3.40.50.720">
    <property type="entry name" value="NAD(P)-binding Rossmann-like Domain"/>
    <property type="match status" value="1"/>
</dbReference>
<accession>A0A1V9YJ06</accession>
<gene>
    <name evidence="4" type="ORF">ACHHYP_11524</name>
</gene>
<dbReference type="SUPFAM" id="SSF51735">
    <property type="entry name" value="NAD(P)-binding Rossmann-fold domains"/>
    <property type="match status" value="1"/>
</dbReference>
<dbReference type="InterPro" id="IPR036291">
    <property type="entry name" value="NAD(P)-bd_dom_sf"/>
</dbReference>
<feature type="non-terminal residue" evidence="4">
    <location>
        <position position="1"/>
    </location>
</feature>
<dbReference type="InterPro" id="IPR047109">
    <property type="entry name" value="CAD-like"/>
</dbReference>
<keyword evidence="3" id="KW-0560">Oxidoreductase</keyword>
<dbReference type="GO" id="GO:0016616">
    <property type="term" value="F:oxidoreductase activity, acting on the CH-OH group of donors, NAD or NADP as acceptor"/>
    <property type="evidence" value="ECO:0007669"/>
    <property type="project" value="InterPro"/>
</dbReference>
<name>A0A1V9YJ06_ACHHY</name>
<evidence type="ECO:0000313" key="4">
    <source>
        <dbReference type="EMBL" id="OQR85698.1"/>
    </source>
</evidence>
<dbReference type="STRING" id="1202772.A0A1V9YJ06"/>
<evidence type="ECO:0000256" key="2">
    <source>
        <dbReference type="ARBA" id="ARBA00022833"/>
    </source>
</evidence>
<keyword evidence="5" id="KW-1185">Reference proteome</keyword>
<evidence type="ECO:0000313" key="5">
    <source>
        <dbReference type="Proteomes" id="UP000243579"/>
    </source>
</evidence>
<comment type="caution">
    <text evidence="4">The sequence shown here is derived from an EMBL/GenBank/DDBJ whole genome shotgun (WGS) entry which is preliminary data.</text>
</comment>
<dbReference type="Proteomes" id="UP000243579">
    <property type="component" value="Unassembled WGS sequence"/>
</dbReference>
<dbReference type="Gene3D" id="3.90.180.10">
    <property type="entry name" value="Medium-chain alcohol dehydrogenases, catalytic domain"/>
    <property type="match status" value="1"/>
</dbReference>
<keyword evidence="2" id="KW-0862">Zinc</keyword>
<dbReference type="PANTHER" id="PTHR42683">
    <property type="entry name" value="ALDEHYDE REDUCTASE"/>
    <property type="match status" value="1"/>
</dbReference>
<dbReference type="EMBL" id="JNBR01001620">
    <property type="protein sequence ID" value="OQR85698.1"/>
    <property type="molecule type" value="Genomic_DNA"/>
</dbReference>
<evidence type="ECO:0000256" key="1">
    <source>
        <dbReference type="ARBA" id="ARBA00022723"/>
    </source>
</evidence>
<reference evidence="4 5" key="1">
    <citation type="journal article" date="2014" name="Genome Biol. Evol.">
        <title>The secreted proteins of Achlya hypogyna and Thraustotheca clavata identify the ancestral oomycete secretome and reveal gene acquisitions by horizontal gene transfer.</title>
        <authorList>
            <person name="Misner I."/>
            <person name="Blouin N."/>
            <person name="Leonard G."/>
            <person name="Richards T.A."/>
            <person name="Lane C.E."/>
        </authorList>
    </citation>
    <scope>NUCLEOTIDE SEQUENCE [LARGE SCALE GENOMIC DNA]</scope>
    <source>
        <strain evidence="4 5">ATCC 48635</strain>
    </source>
</reference>
<dbReference type="GO" id="GO:0046872">
    <property type="term" value="F:metal ion binding"/>
    <property type="evidence" value="ECO:0007669"/>
    <property type="project" value="UniProtKB-KW"/>
</dbReference>
<dbReference type="SUPFAM" id="SSF50129">
    <property type="entry name" value="GroES-like"/>
    <property type="match status" value="1"/>
</dbReference>
<evidence type="ECO:0008006" key="6">
    <source>
        <dbReference type="Google" id="ProtNLM"/>
    </source>
</evidence>
<keyword evidence="1" id="KW-0479">Metal-binding</keyword>
<dbReference type="InterPro" id="IPR011032">
    <property type="entry name" value="GroES-like_sf"/>
</dbReference>
<protein>
    <recommendedName>
        <fullName evidence="6">Alcohol dehydrogenase</fullName>
    </recommendedName>
</protein>
<dbReference type="AlphaFoldDB" id="A0A1V9YJ06"/>
<proteinExistence type="predicted"/>
<dbReference type="OrthoDB" id="1879366at2759"/>
<organism evidence="4 5">
    <name type="scientific">Achlya hypogyna</name>
    <name type="common">Oomycete</name>
    <name type="synonym">Protoachlya hypogyna</name>
    <dbReference type="NCBI Taxonomy" id="1202772"/>
    <lineage>
        <taxon>Eukaryota</taxon>
        <taxon>Sar</taxon>
        <taxon>Stramenopiles</taxon>
        <taxon>Oomycota</taxon>
        <taxon>Saprolegniomycetes</taxon>
        <taxon>Saprolegniales</taxon>
        <taxon>Achlyaceae</taxon>
        <taxon>Achlya</taxon>
    </lineage>
</organism>
<evidence type="ECO:0000256" key="3">
    <source>
        <dbReference type="ARBA" id="ARBA00023002"/>
    </source>
</evidence>
<sequence length="173" mass="18443">SGTTKYEIVGDAVRIRSKVDATKFAIGTRVGLHQLLRVWHYEEQVCAKMITTYNCKIADGYVTQGGYANYNRSHAKFEAAPMLCGGITTYAPLVPHSLGPGKVGVLGIGGLGHFGVNKTPQAVPPDALSNRKDLCEEVLGAHHVLDMPNPELCKAAANSLNILLCTAKAPDAN</sequence>